<dbReference type="Proteomes" id="UP001501920">
    <property type="component" value="Chromosome 6"/>
</dbReference>
<keyword evidence="5" id="KW-1003">Cell membrane</keyword>
<dbReference type="GO" id="GO:0005923">
    <property type="term" value="C:bicellular tight junction"/>
    <property type="evidence" value="ECO:0007669"/>
    <property type="project" value="UniProtKB-SubCell"/>
</dbReference>
<evidence type="ECO:0000313" key="12">
    <source>
        <dbReference type="Ensembl" id="ENSPNAP00000018298.1"/>
    </source>
</evidence>
<gene>
    <name evidence="12" type="primary">CLDN10</name>
</gene>
<feature type="transmembrane region" description="Helical" evidence="11">
    <location>
        <begin position="166"/>
        <end position="190"/>
    </location>
</feature>
<dbReference type="GeneTree" id="ENSGT00940000155232"/>
<evidence type="ECO:0000256" key="8">
    <source>
        <dbReference type="ARBA" id="ARBA00022989"/>
    </source>
</evidence>
<dbReference type="GO" id="GO:0005886">
    <property type="term" value="C:plasma membrane"/>
    <property type="evidence" value="ECO:0007669"/>
    <property type="project" value="UniProtKB-SubCell"/>
</dbReference>
<evidence type="ECO:0000256" key="5">
    <source>
        <dbReference type="ARBA" id="ARBA00022475"/>
    </source>
</evidence>
<dbReference type="PANTHER" id="PTHR12002">
    <property type="entry name" value="CLAUDIN"/>
    <property type="match status" value="1"/>
</dbReference>
<feature type="transmembrane region" description="Helical" evidence="11">
    <location>
        <begin position="94"/>
        <end position="113"/>
    </location>
</feature>
<protein>
    <submittedName>
        <fullName evidence="12">Uncharacterized protein</fullName>
    </submittedName>
</protein>
<feature type="transmembrane region" description="Helical" evidence="11">
    <location>
        <begin position="250"/>
        <end position="274"/>
    </location>
</feature>
<organism evidence="12 13">
    <name type="scientific">Pygocentrus nattereri</name>
    <name type="common">Red-bellied piranha</name>
    <dbReference type="NCBI Taxonomy" id="42514"/>
    <lineage>
        <taxon>Eukaryota</taxon>
        <taxon>Metazoa</taxon>
        <taxon>Chordata</taxon>
        <taxon>Craniata</taxon>
        <taxon>Vertebrata</taxon>
        <taxon>Euteleostomi</taxon>
        <taxon>Actinopterygii</taxon>
        <taxon>Neopterygii</taxon>
        <taxon>Teleostei</taxon>
        <taxon>Ostariophysi</taxon>
        <taxon>Characiformes</taxon>
        <taxon>Characoidei</taxon>
        <taxon>Pygocentrus</taxon>
    </lineage>
</organism>
<dbReference type="InterPro" id="IPR006187">
    <property type="entry name" value="Claudin"/>
</dbReference>
<comment type="similarity">
    <text evidence="3">Belongs to the claudin family.</text>
</comment>
<keyword evidence="9 11" id="KW-0472">Membrane</keyword>
<dbReference type="AlphaFoldDB" id="A0A3B4D494"/>
<reference evidence="12" key="2">
    <citation type="submission" date="2025-08" db="UniProtKB">
        <authorList>
            <consortium name="Ensembl"/>
        </authorList>
    </citation>
    <scope>IDENTIFICATION</scope>
</reference>
<evidence type="ECO:0000256" key="4">
    <source>
        <dbReference type="ARBA" id="ARBA00022427"/>
    </source>
</evidence>
<feature type="region of interest" description="Disordered" evidence="10">
    <location>
        <begin position="299"/>
        <end position="342"/>
    </location>
</feature>
<evidence type="ECO:0000256" key="10">
    <source>
        <dbReference type="SAM" id="MobiDB-lite"/>
    </source>
</evidence>
<evidence type="ECO:0000256" key="9">
    <source>
        <dbReference type="ARBA" id="ARBA00023136"/>
    </source>
</evidence>
<evidence type="ECO:0000256" key="11">
    <source>
        <dbReference type="SAM" id="Phobius"/>
    </source>
</evidence>
<dbReference type="Gene3D" id="1.20.140.150">
    <property type="match status" value="1"/>
</dbReference>
<dbReference type="PROSITE" id="PS01346">
    <property type="entry name" value="CLAUDIN"/>
    <property type="match status" value="1"/>
</dbReference>
<dbReference type="STRING" id="42514.ENSPNAP00000018298"/>
<comment type="subcellular location">
    <subcellularLocation>
        <location evidence="1">Cell junction</location>
        <location evidence="1">Tight junction</location>
    </subcellularLocation>
    <subcellularLocation>
        <location evidence="2">Cell membrane</location>
        <topology evidence="2">Multi-pass membrane protein</topology>
    </subcellularLocation>
</comment>
<dbReference type="Pfam" id="PF00822">
    <property type="entry name" value="PMP22_Claudin"/>
    <property type="match status" value="1"/>
</dbReference>
<evidence type="ECO:0000256" key="6">
    <source>
        <dbReference type="ARBA" id="ARBA00022692"/>
    </source>
</evidence>
<keyword evidence="13" id="KW-1185">Reference proteome</keyword>
<accession>A0A3B4D494</accession>
<keyword evidence="4" id="KW-0796">Tight junction</keyword>
<feature type="transmembrane region" description="Helical" evidence="11">
    <location>
        <begin position="210"/>
        <end position="230"/>
    </location>
</feature>
<evidence type="ECO:0000313" key="13">
    <source>
        <dbReference type="Proteomes" id="UP001501920"/>
    </source>
</evidence>
<reference evidence="12 13" key="1">
    <citation type="submission" date="2020-10" db="EMBL/GenBank/DDBJ databases">
        <title>Pygocentrus nattereri (red-bellied piranha) genome, fPygNat1, primary haplotype.</title>
        <authorList>
            <person name="Myers G."/>
            <person name="Meyer A."/>
            <person name="Karagic N."/>
            <person name="Pippel M."/>
            <person name="Winkler S."/>
            <person name="Tracey A."/>
            <person name="Wood J."/>
            <person name="Formenti G."/>
            <person name="Howe K."/>
            <person name="Fedrigo O."/>
            <person name="Jarvis E.D."/>
        </authorList>
    </citation>
    <scope>NUCLEOTIDE SEQUENCE [LARGE SCALE GENOMIC DNA]</scope>
</reference>
<dbReference type="InterPro" id="IPR004031">
    <property type="entry name" value="PMP22/EMP/MP20/Claudin"/>
</dbReference>
<dbReference type="Ensembl" id="ENSPNAT00000027447.2">
    <property type="protein sequence ID" value="ENSPNAP00000018298.1"/>
    <property type="gene ID" value="ENSPNAG00000024655.2"/>
</dbReference>
<keyword evidence="6 11" id="KW-0812">Transmembrane</keyword>
<sequence>MCLILKLLETHQKDELSYTRVKSCWWFTANMSTINILITVLTLKPKPMEQQEKTWLCDDRTQALQPEKSVDTFSILLEDGTCVRFITAMNYRTVIMYVEIGCFVACVCGWILVCSTMPLEYWTYSEVGTTVITSAHMFSNLWKDCTSDSTGMTDCKDFPSLLSLQMYIHFCRALIFTSILLGFFGAILALVGMKCTKLGGSDITNARVTFAAGINYLASGLCAMFAYSWFGNRIISEFLNPTFPTQKFELGAALFIGWGGSSLLLIGGLVYSVVAGQEGCQSSPIDQESLVYSAYEAPSSDVVGPSKEQYEQPPSPFPDEEIKKMESSSKPLSKAYNKGEYV</sequence>
<evidence type="ECO:0000256" key="3">
    <source>
        <dbReference type="ARBA" id="ARBA00008295"/>
    </source>
</evidence>
<dbReference type="GO" id="GO:0005198">
    <property type="term" value="F:structural molecule activity"/>
    <property type="evidence" value="ECO:0007669"/>
    <property type="project" value="InterPro"/>
</dbReference>
<keyword evidence="7" id="KW-0965">Cell junction</keyword>
<evidence type="ECO:0000256" key="7">
    <source>
        <dbReference type="ARBA" id="ARBA00022949"/>
    </source>
</evidence>
<dbReference type="PRINTS" id="PR01077">
    <property type="entry name" value="CLAUDIN"/>
</dbReference>
<reference evidence="12" key="3">
    <citation type="submission" date="2025-09" db="UniProtKB">
        <authorList>
            <consortium name="Ensembl"/>
        </authorList>
    </citation>
    <scope>IDENTIFICATION</scope>
</reference>
<evidence type="ECO:0000256" key="2">
    <source>
        <dbReference type="ARBA" id="ARBA00004651"/>
    </source>
</evidence>
<name>A0A3B4D494_PYGNA</name>
<dbReference type="InterPro" id="IPR017974">
    <property type="entry name" value="Claudin_CS"/>
</dbReference>
<evidence type="ECO:0000256" key="1">
    <source>
        <dbReference type="ARBA" id="ARBA00004435"/>
    </source>
</evidence>
<keyword evidence="8 11" id="KW-1133">Transmembrane helix</keyword>
<proteinExistence type="inferred from homology"/>